<organism evidence="2 3">
    <name type="scientific">Flavivirga eckloniae</name>
    <dbReference type="NCBI Taxonomy" id="1803846"/>
    <lineage>
        <taxon>Bacteria</taxon>
        <taxon>Pseudomonadati</taxon>
        <taxon>Bacteroidota</taxon>
        <taxon>Flavobacteriia</taxon>
        <taxon>Flavobacteriales</taxon>
        <taxon>Flavobacteriaceae</taxon>
        <taxon>Flavivirga</taxon>
    </lineage>
</organism>
<reference evidence="2 3" key="1">
    <citation type="submission" date="2018-01" db="EMBL/GenBank/DDBJ databases">
        <title>Complete genome sequence of Flavivirga eckloniae ECD14 isolated from seaweed Ecklonia cava.</title>
        <authorList>
            <person name="Lee J.H."/>
            <person name="Baik K.S."/>
            <person name="Seong C.N."/>
        </authorList>
    </citation>
    <scope>NUCLEOTIDE SEQUENCE [LARGE SCALE GENOMIC DNA]</scope>
    <source>
        <strain evidence="2 3">ECD14</strain>
    </source>
</reference>
<proteinExistence type="predicted"/>
<dbReference type="InterPro" id="IPR016883">
    <property type="entry name" value="UCP028431"/>
</dbReference>
<keyword evidence="3" id="KW-1185">Reference proteome</keyword>
<evidence type="ECO:0000313" key="2">
    <source>
        <dbReference type="EMBL" id="AUP77908.1"/>
    </source>
</evidence>
<dbReference type="InterPro" id="IPR019282">
    <property type="entry name" value="Glycoamylase-like_cons_dom"/>
</dbReference>
<dbReference type="PROSITE" id="PS51257">
    <property type="entry name" value="PROKAR_LIPOPROTEIN"/>
    <property type="match status" value="1"/>
</dbReference>
<feature type="domain" description="Glycoamylase-like" evidence="1">
    <location>
        <begin position="222"/>
        <end position="443"/>
    </location>
</feature>
<dbReference type="OrthoDB" id="5937621at2"/>
<gene>
    <name evidence="2" type="ORF">C1H87_03950</name>
</gene>
<name>A0A2K9PM41_9FLAO</name>
<accession>A0A2K9PM41</accession>
<protein>
    <submittedName>
        <fullName evidence="2">Beta-glucosidase</fullName>
    </submittedName>
</protein>
<dbReference type="Pfam" id="PF10091">
    <property type="entry name" value="Glycoamylase"/>
    <property type="match status" value="1"/>
</dbReference>
<dbReference type="PIRSF" id="PIRSF028431">
    <property type="entry name" value="UCP028431"/>
    <property type="match status" value="1"/>
</dbReference>
<dbReference type="RefSeq" id="WP_102754567.1">
    <property type="nucleotide sequence ID" value="NZ_CP025791.1"/>
</dbReference>
<evidence type="ECO:0000313" key="3">
    <source>
        <dbReference type="Proteomes" id="UP000235826"/>
    </source>
</evidence>
<evidence type="ECO:0000259" key="1">
    <source>
        <dbReference type="Pfam" id="PF10091"/>
    </source>
</evidence>
<dbReference type="KEGG" id="fek:C1H87_03950"/>
<dbReference type="EMBL" id="CP025791">
    <property type="protein sequence ID" value="AUP77908.1"/>
    <property type="molecule type" value="Genomic_DNA"/>
</dbReference>
<sequence>MFRYSLIVLVCLVLFSCGTDDGPGYQEPYVPGSDDDPTAIEPLSDEDMLDLTQKETFKYFWDFAHSNSGAAKERYHPDNPTLNQDVVTTGGTGFGLMSILVGIERNFITREQGASRLSKIVSFLENADRFHGAWSHWIDGNSGNTLPFSAKDDGGDLVETAFLVQGLICIKEYFKNGSDEEKALAQQADELWKGVEWHWYTQNQDALYWHWSPNHGFDINLKLAGYNEVLITYILAAASPDYSIDKAAYEKGWANNGAIVSSSSQYGFPLVLRHAGGSNLGGPLFFSHYSFLGLNPKNLSDQYGNYWDLAVNHTKINRQYCITNPKNYKDYGEDCWGLTASYSRNTDGSRGYSAHSPSNDKGVVSPTAAISSIPYTPTESLKVMHYLYQNKAKLLGPAGFYDAFSPHYNFWVTETYLAIDQGPQVIMIENHRTGLLWNLFMQNDDVKKGLDKLGFNY</sequence>
<dbReference type="Proteomes" id="UP000235826">
    <property type="component" value="Chromosome"/>
</dbReference>
<dbReference type="Gene3D" id="1.50.10.140">
    <property type="match status" value="1"/>
</dbReference>
<dbReference type="AlphaFoldDB" id="A0A2K9PM41"/>